<keyword evidence="3 7" id="KW-0863">Zinc-finger</keyword>
<keyword evidence="11" id="KW-1185">Reference proteome</keyword>
<dbReference type="KEGG" id="tua:125550845"/>
<dbReference type="GO" id="GO:0005634">
    <property type="term" value="C:nucleus"/>
    <property type="evidence" value="ECO:0007669"/>
    <property type="project" value="UniProtKB-SubCell"/>
</dbReference>
<dbReference type="GO" id="GO:0046983">
    <property type="term" value="F:protein dimerization activity"/>
    <property type="evidence" value="ECO:0007669"/>
    <property type="project" value="InterPro"/>
</dbReference>
<dbReference type="Pfam" id="PF04937">
    <property type="entry name" value="DUF659"/>
    <property type="match status" value="1"/>
</dbReference>
<evidence type="ECO:0000256" key="8">
    <source>
        <dbReference type="SAM" id="MobiDB-lite"/>
    </source>
</evidence>
<reference evidence="10" key="2">
    <citation type="submission" date="2018-03" db="EMBL/GenBank/DDBJ databases">
        <title>The Triticum urartu genome reveals the dynamic nature of wheat genome evolution.</title>
        <authorList>
            <person name="Ling H."/>
            <person name="Ma B."/>
            <person name="Shi X."/>
            <person name="Liu H."/>
            <person name="Dong L."/>
            <person name="Sun H."/>
            <person name="Cao Y."/>
            <person name="Gao Q."/>
            <person name="Zheng S."/>
            <person name="Li Y."/>
            <person name="Yu Y."/>
            <person name="Du H."/>
            <person name="Qi M."/>
            <person name="Li Y."/>
            <person name="Yu H."/>
            <person name="Cui Y."/>
            <person name="Wang N."/>
            <person name="Chen C."/>
            <person name="Wu H."/>
            <person name="Zhao Y."/>
            <person name="Zhang J."/>
            <person name="Li Y."/>
            <person name="Zhou W."/>
            <person name="Zhang B."/>
            <person name="Hu W."/>
            <person name="Eijk M."/>
            <person name="Tang J."/>
            <person name="Witsenboer H."/>
            <person name="Zhao S."/>
            <person name="Li Z."/>
            <person name="Zhang A."/>
            <person name="Wang D."/>
            <person name="Liang C."/>
        </authorList>
    </citation>
    <scope>NUCLEOTIDE SEQUENCE [LARGE SCALE GENOMIC DNA]</scope>
    <source>
        <strain evidence="10">cv. G1812</strain>
    </source>
</reference>
<evidence type="ECO:0000256" key="7">
    <source>
        <dbReference type="PROSITE-ProRule" id="PRU00027"/>
    </source>
</evidence>
<name>A0A8R7U6J0_TRIUA</name>
<dbReference type="AlphaFoldDB" id="A0A8R7U6J0"/>
<dbReference type="PANTHER" id="PTHR32166">
    <property type="entry name" value="OSJNBA0013A04.12 PROTEIN"/>
    <property type="match status" value="1"/>
</dbReference>
<dbReference type="GeneID" id="125550845"/>
<proteinExistence type="predicted"/>
<evidence type="ECO:0000256" key="3">
    <source>
        <dbReference type="ARBA" id="ARBA00022771"/>
    </source>
</evidence>
<gene>
    <name evidence="10" type="primary">LOC125550845</name>
</gene>
<keyword evidence="4" id="KW-0862">Zinc</keyword>
<feature type="compositionally biased region" description="Acidic residues" evidence="8">
    <location>
        <begin position="726"/>
        <end position="771"/>
    </location>
</feature>
<dbReference type="EnsemblPlants" id="TuG1812G0400001010.01.T01">
    <property type="protein sequence ID" value="TuG1812G0400001010.01.T01"/>
    <property type="gene ID" value="TuG1812G0400001010.01"/>
</dbReference>
<dbReference type="InterPro" id="IPR003656">
    <property type="entry name" value="Znf_BED"/>
</dbReference>
<dbReference type="PANTHER" id="PTHR32166:SF74">
    <property type="entry name" value="OS05G0256350 PROTEIN"/>
    <property type="match status" value="1"/>
</dbReference>
<keyword evidence="5" id="KW-0238">DNA-binding</keyword>
<organism evidence="10 11">
    <name type="scientific">Triticum urartu</name>
    <name type="common">Red wild einkorn</name>
    <name type="synonym">Crithodium urartu</name>
    <dbReference type="NCBI Taxonomy" id="4572"/>
    <lineage>
        <taxon>Eukaryota</taxon>
        <taxon>Viridiplantae</taxon>
        <taxon>Streptophyta</taxon>
        <taxon>Embryophyta</taxon>
        <taxon>Tracheophyta</taxon>
        <taxon>Spermatophyta</taxon>
        <taxon>Magnoliopsida</taxon>
        <taxon>Liliopsida</taxon>
        <taxon>Poales</taxon>
        <taxon>Poaceae</taxon>
        <taxon>BOP clade</taxon>
        <taxon>Pooideae</taxon>
        <taxon>Triticodae</taxon>
        <taxon>Triticeae</taxon>
        <taxon>Triticinae</taxon>
        <taxon>Triticum</taxon>
    </lineage>
</organism>
<sequence length="771" mass="87682">MSSAGSGASSTAATTTGRTRKDAAWEHALPITDEFRTKNRVGCKYCLNFYNGGITRFKKHLAGLRKDCVPCTQVPDHVREQMSALIAENDKKKDKSLNKMLAPREEVRGMYDQGGNEDEDCEIVEFSPAASGSSQLPKKPMIKGPMDRYRARPGAGKQTTMNVHYKIKEAKTTYDYICEFFIEGALAHNLASLKSFARMVEAIGQFGPGLKPPTPYQLANPLLKIQVSKVDEMLKVQKEAWVATGCSIMTDAWTDRRGRSLMNLVAHSSRGVCFLRAIEASMEVHDAKFIFSLVMSCISEIGAEKIVQVVTDNASNNIAAAKLLKQKHPQIFWTSCAAHTINLMLQDIGNIPIVSSTITNGKTITNFFYAHTRLLAILRKYAKGDLVRAGATRFASHYLNLKSLYGKRKQLKLMFASNDWAGSSYAKKPLGKRVYKLVMDNKFWAKINLLVNYFEPLANVLRRVDGDTPAMGFLYGDLLQVKQEIAVRLNHVERKYGPIWEIIDRRWDNKMKTALHKAGYFLNPFFYYDRQSEMAEEDFMEAVIECASVMYKNNIEVQDNIVSQLSYYTEAIDSFGTDMAIRQRKVATITPARWWTVHGTFAKDLKKMAIRILSLTCSSSACERNWSAFQRVHSKKRTRLGQKKLNDLVYVMFNKRLDSKYSERERDPLLAKYIEDEPPNEWMLDEELLQDDESSEDEAEIDINSKGKQKSVASRTRGKRARTNQDVEDEEEVAEEEEMEEEDENQEAEEDNDEDQEVDIDLTVEDEEDGE</sequence>
<evidence type="ECO:0000256" key="1">
    <source>
        <dbReference type="ARBA" id="ARBA00004123"/>
    </source>
</evidence>
<dbReference type="InterPro" id="IPR007021">
    <property type="entry name" value="DUF659"/>
</dbReference>
<dbReference type="GO" id="GO:0003677">
    <property type="term" value="F:DNA binding"/>
    <property type="evidence" value="ECO:0007669"/>
    <property type="project" value="UniProtKB-KW"/>
</dbReference>
<reference evidence="10" key="3">
    <citation type="submission" date="2022-06" db="UniProtKB">
        <authorList>
            <consortium name="EnsemblPlants"/>
        </authorList>
    </citation>
    <scope>IDENTIFICATION</scope>
</reference>
<dbReference type="Gramene" id="TuG1812G0400001010.01.T01">
    <property type="protein sequence ID" value="TuG1812G0400001010.01.T01"/>
    <property type="gene ID" value="TuG1812G0400001010.01"/>
</dbReference>
<evidence type="ECO:0000256" key="2">
    <source>
        <dbReference type="ARBA" id="ARBA00022723"/>
    </source>
</evidence>
<feature type="region of interest" description="Disordered" evidence="8">
    <location>
        <begin position="1"/>
        <end position="21"/>
    </location>
</feature>
<protein>
    <recommendedName>
        <fullName evidence="9">BED-type domain-containing protein</fullName>
    </recommendedName>
</protein>
<accession>A0A8R7U6J0</accession>
<dbReference type="Pfam" id="PF02892">
    <property type="entry name" value="zf-BED"/>
    <property type="match status" value="1"/>
</dbReference>
<evidence type="ECO:0000259" key="9">
    <source>
        <dbReference type="PROSITE" id="PS50808"/>
    </source>
</evidence>
<evidence type="ECO:0000313" key="11">
    <source>
        <dbReference type="Proteomes" id="UP000015106"/>
    </source>
</evidence>
<feature type="compositionally biased region" description="Acidic residues" evidence="8">
    <location>
        <begin position="690"/>
        <end position="701"/>
    </location>
</feature>
<keyword evidence="6" id="KW-0539">Nucleus</keyword>
<keyword evidence="2" id="KW-0479">Metal-binding</keyword>
<evidence type="ECO:0000256" key="6">
    <source>
        <dbReference type="ARBA" id="ARBA00023242"/>
    </source>
</evidence>
<dbReference type="Proteomes" id="UP000015106">
    <property type="component" value="Chromosome 4"/>
</dbReference>
<feature type="compositionally biased region" description="Low complexity" evidence="8">
    <location>
        <begin position="1"/>
        <end position="17"/>
    </location>
</feature>
<dbReference type="RefSeq" id="XP_048569912.1">
    <property type="nucleotide sequence ID" value="XM_048713955.1"/>
</dbReference>
<dbReference type="InterPro" id="IPR012337">
    <property type="entry name" value="RNaseH-like_sf"/>
</dbReference>
<dbReference type="Pfam" id="PF05699">
    <property type="entry name" value="Dimer_Tnp_hAT"/>
    <property type="match status" value="1"/>
</dbReference>
<feature type="domain" description="BED-type" evidence="9">
    <location>
        <begin position="19"/>
        <end position="78"/>
    </location>
</feature>
<comment type="subcellular location">
    <subcellularLocation>
        <location evidence="1">Nucleus</location>
    </subcellularLocation>
</comment>
<dbReference type="GO" id="GO:0008270">
    <property type="term" value="F:zinc ion binding"/>
    <property type="evidence" value="ECO:0007669"/>
    <property type="project" value="UniProtKB-KW"/>
</dbReference>
<evidence type="ECO:0000256" key="5">
    <source>
        <dbReference type="ARBA" id="ARBA00023125"/>
    </source>
</evidence>
<feature type="region of interest" description="Disordered" evidence="8">
    <location>
        <begin position="690"/>
        <end position="771"/>
    </location>
</feature>
<evidence type="ECO:0000256" key="4">
    <source>
        <dbReference type="ARBA" id="ARBA00022833"/>
    </source>
</evidence>
<dbReference type="PROSITE" id="PS50808">
    <property type="entry name" value="ZF_BED"/>
    <property type="match status" value="1"/>
</dbReference>
<dbReference type="SUPFAM" id="SSF53098">
    <property type="entry name" value="Ribonuclease H-like"/>
    <property type="match status" value="1"/>
</dbReference>
<dbReference type="InterPro" id="IPR008906">
    <property type="entry name" value="HATC_C_dom"/>
</dbReference>
<evidence type="ECO:0000313" key="10">
    <source>
        <dbReference type="EnsemblPlants" id="TuG1812G0400001010.01.T01"/>
    </source>
</evidence>
<dbReference type="OrthoDB" id="685289at2759"/>
<reference evidence="11" key="1">
    <citation type="journal article" date="2013" name="Nature">
        <title>Draft genome of the wheat A-genome progenitor Triticum urartu.</title>
        <authorList>
            <person name="Ling H.Q."/>
            <person name="Zhao S."/>
            <person name="Liu D."/>
            <person name="Wang J."/>
            <person name="Sun H."/>
            <person name="Zhang C."/>
            <person name="Fan H."/>
            <person name="Li D."/>
            <person name="Dong L."/>
            <person name="Tao Y."/>
            <person name="Gao C."/>
            <person name="Wu H."/>
            <person name="Li Y."/>
            <person name="Cui Y."/>
            <person name="Guo X."/>
            <person name="Zheng S."/>
            <person name="Wang B."/>
            <person name="Yu K."/>
            <person name="Liang Q."/>
            <person name="Yang W."/>
            <person name="Lou X."/>
            <person name="Chen J."/>
            <person name="Feng M."/>
            <person name="Jian J."/>
            <person name="Zhang X."/>
            <person name="Luo G."/>
            <person name="Jiang Y."/>
            <person name="Liu J."/>
            <person name="Wang Z."/>
            <person name="Sha Y."/>
            <person name="Zhang B."/>
            <person name="Wu H."/>
            <person name="Tang D."/>
            <person name="Shen Q."/>
            <person name="Xue P."/>
            <person name="Zou S."/>
            <person name="Wang X."/>
            <person name="Liu X."/>
            <person name="Wang F."/>
            <person name="Yang Y."/>
            <person name="An X."/>
            <person name="Dong Z."/>
            <person name="Zhang K."/>
            <person name="Zhang X."/>
            <person name="Luo M.C."/>
            <person name="Dvorak J."/>
            <person name="Tong Y."/>
            <person name="Wang J."/>
            <person name="Yang H."/>
            <person name="Li Z."/>
            <person name="Wang D."/>
            <person name="Zhang A."/>
            <person name="Wang J."/>
        </authorList>
    </citation>
    <scope>NUCLEOTIDE SEQUENCE</scope>
    <source>
        <strain evidence="11">cv. G1812</strain>
    </source>
</reference>